<evidence type="ECO:0000313" key="2">
    <source>
        <dbReference type="EMBL" id="MBJ3776595.1"/>
    </source>
</evidence>
<dbReference type="Proteomes" id="UP000609531">
    <property type="component" value="Unassembled WGS sequence"/>
</dbReference>
<dbReference type="InterPro" id="IPR006016">
    <property type="entry name" value="UspA"/>
</dbReference>
<dbReference type="RefSeq" id="WP_198882499.1">
    <property type="nucleotide sequence ID" value="NZ_JAEKJA010000010.1"/>
</dbReference>
<proteinExistence type="predicted"/>
<dbReference type="Gene3D" id="3.40.50.12370">
    <property type="match status" value="1"/>
</dbReference>
<protein>
    <submittedName>
        <fullName evidence="2">Universal stress protein</fullName>
    </submittedName>
</protein>
<feature type="domain" description="UspA" evidence="1">
    <location>
        <begin position="156"/>
        <end position="277"/>
    </location>
</feature>
<dbReference type="Pfam" id="PF00582">
    <property type="entry name" value="Usp"/>
    <property type="match status" value="1"/>
</dbReference>
<dbReference type="AlphaFoldDB" id="A0A934IR95"/>
<organism evidence="2 3">
    <name type="scientific">Acuticoccus mangrovi</name>
    <dbReference type="NCBI Taxonomy" id="2796142"/>
    <lineage>
        <taxon>Bacteria</taxon>
        <taxon>Pseudomonadati</taxon>
        <taxon>Pseudomonadota</taxon>
        <taxon>Alphaproteobacteria</taxon>
        <taxon>Hyphomicrobiales</taxon>
        <taxon>Amorphaceae</taxon>
        <taxon>Acuticoccus</taxon>
    </lineage>
</organism>
<name>A0A934IR95_9HYPH</name>
<dbReference type="EMBL" id="JAEKJA010000010">
    <property type="protein sequence ID" value="MBJ3776595.1"/>
    <property type="molecule type" value="Genomic_DNA"/>
</dbReference>
<comment type="caution">
    <text evidence="2">The sequence shown here is derived from an EMBL/GenBank/DDBJ whole genome shotgun (WGS) entry which is preliminary data.</text>
</comment>
<dbReference type="CDD" id="cd00293">
    <property type="entry name" value="USP-like"/>
    <property type="match status" value="1"/>
</dbReference>
<accession>A0A934IR95</accession>
<evidence type="ECO:0000313" key="3">
    <source>
        <dbReference type="Proteomes" id="UP000609531"/>
    </source>
</evidence>
<reference evidence="2" key="1">
    <citation type="submission" date="2020-12" db="EMBL/GenBank/DDBJ databases">
        <title>Bacterial taxonomy.</title>
        <authorList>
            <person name="Pan X."/>
        </authorList>
    </citation>
    <scope>NUCLEOTIDE SEQUENCE</scope>
    <source>
        <strain evidence="2">B2012</strain>
    </source>
</reference>
<sequence>MARIKTILVLVAQGEEGGELLSEAAALAVAREAHLVALTVGLEPTPAYSGLPDIPMDGYFMDLETVRQELKDTVAWMNERLAPTGASFEVRGIIATAGAAGVAVARQARYADLVILPRADSDGNWHQLVDAALFESGRPVILWPRGASLDKIGARVLIAWDAGAEAARAVGGGLDIIAGAEDVRVVTIDPRVGADSHGEEPGADLATMLARHGLPVTVDAIPRENRSVAEAILHHAKGMGADVIVAGAYGHSRLGEIILGGPTRDLMDATDRPLLMAH</sequence>
<keyword evidence="3" id="KW-1185">Reference proteome</keyword>
<gene>
    <name evidence="2" type="ORF">JCR33_12895</name>
</gene>
<evidence type="ECO:0000259" key="1">
    <source>
        <dbReference type="Pfam" id="PF00582"/>
    </source>
</evidence>
<dbReference type="SUPFAM" id="SSF52402">
    <property type="entry name" value="Adenine nucleotide alpha hydrolases-like"/>
    <property type="match status" value="2"/>
</dbReference>